<reference evidence="4" key="1">
    <citation type="submission" date="2015-11" db="EMBL/GenBank/DDBJ databases">
        <title>De novo transcriptome assembly of four potential Pierce s Disease insect vectors from Arizona vineyards.</title>
        <authorList>
            <person name="Tassone E.E."/>
        </authorList>
    </citation>
    <scope>NUCLEOTIDE SEQUENCE</scope>
</reference>
<dbReference type="AlphaFoldDB" id="A0A1B6L862"/>
<dbReference type="InterPro" id="IPR038765">
    <property type="entry name" value="Papain-like_cys_pep_sf"/>
</dbReference>
<sequence length="169" mass="19981">MWYLIWLLFCIFISASADEKVDPEIPNTETDENFIKFQQHLKSENTTFENLDEFKAKFLESGKNVTEENSPNKTKDPDFIKFQQFIQAYDKTYRNLEEYEIRLNIFRKTLQRIAKANSEQDSATFGYNAFSANTEYEMAQMKGFTPGERAKEETEEETKEETKEEAKEE</sequence>
<evidence type="ECO:0000313" key="4">
    <source>
        <dbReference type="EMBL" id="JAT19888.1"/>
    </source>
</evidence>
<gene>
    <name evidence="4" type="ORF">g.3075</name>
</gene>
<dbReference type="SUPFAM" id="SSF54001">
    <property type="entry name" value="Cysteine proteinases"/>
    <property type="match status" value="1"/>
</dbReference>
<dbReference type="Gene3D" id="1.10.287.2250">
    <property type="match status" value="1"/>
</dbReference>
<protein>
    <recommendedName>
        <fullName evidence="3">Cathepsin propeptide inhibitor domain-containing protein</fullName>
    </recommendedName>
</protein>
<feature type="region of interest" description="Disordered" evidence="1">
    <location>
        <begin position="141"/>
        <end position="169"/>
    </location>
</feature>
<keyword evidence="2" id="KW-0732">Signal</keyword>
<feature type="signal peptide" evidence="2">
    <location>
        <begin position="1"/>
        <end position="17"/>
    </location>
</feature>
<organism evidence="4">
    <name type="scientific">Graphocephala atropunctata</name>
    <dbReference type="NCBI Taxonomy" id="36148"/>
    <lineage>
        <taxon>Eukaryota</taxon>
        <taxon>Metazoa</taxon>
        <taxon>Ecdysozoa</taxon>
        <taxon>Arthropoda</taxon>
        <taxon>Hexapoda</taxon>
        <taxon>Insecta</taxon>
        <taxon>Pterygota</taxon>
        <taxon>Neoptera</taxon>
        <taxon>Paraneoptera</taxon>
        <taxon>Hemiptera</taxon>
        <taxon>Auchenorrhyncha</taxon>
        <taxon>Membracoidea</taxon>
        <taxon>Cicadellidae</taxon>
        <taxon>Cicadellinae</taxon>
        <taxon>Cicadellini</taxon>
        <taxon>Graphocephala</taxon>
    </lineage>
</organism>
<feature type="compositionally biased region" description="Basic and acidic residues" evidence="1">
    <location>
        <begin position="160"/>
        <end position="169"/>
    </location>
</feature>
<evidence type="ECO:0000256" key="2">
    <source>
        <dbReference type="SAM" id="SignalP"/>
    </source>
</evidence>
<dbReference type="Pfam" id="PF08246">
    <property type="entry name" value="Inhibitor_I29"/>
    <property type="match status" value="1"/>
</dbReference>
<evidence type="ECO:0000259" key="3">
    <source>
        <dbReference type="SMART" id="SM00848"/>
    </source>
</evidence>
<feature type="domain" description="Cathepsin propeptide inhibitor" evidence="3">
    <location>
        <begin position="82"/>
        <end position="138"/>
    </location>
</feature>
<evidence type="ECO:0000256" key="1">
    <source>
        <dbReference type="SAM" id="MobiDB-lite"/>
    </source>
</evidence>
<dbReference type="SMART" id="SM00848">
    <property type="entry name" value="Inhibitor_I29"/>
    <property type="match status" value="1"/>
</dbReference>
<dbReference type="InterPro" id="IPR013201">
    <property type="entry name" value="Prot_inhib_I29"/>
</dbReference>
<proteinExistence type="predicted"/>
<feature type="chain" id="PRO_5008587186" description="Cathepsin propeptide inhibitor domain-containing protein" evidence="2">
    <location>
        <begin position="18"/>
        <end position="169"/>
    </location>
</feature>
<dbReference type="EMBL" id="GEBQ01020089">
    <property type="protein sequence ID" value="JAT19888.1"/>
    <property type="molecule type" value="Transcribed_RNA"/>
</dbReference>
<accession>A0A1B6L862</accession>
<name>A0A1B6L862_9HEMI</name>